<dbReference type="CDD" id="cd15482">
    <property type="entry name" value="Sialidase_non-viral"/>
    <property type="match status" value="1"/>
</dbReference>
<dbReference type="InterPro" id="IPR011040">
    <property type="entry name" value="Sialidase"/>
</dbReference>
<organism evidence="2 3">
    <name type="scientific">Tectimicrobiota bacterium</name>
    <dbReference type="NCBI Taxonomy" id="2528274"/>
    <lineage>
        <taxon>Bacteria</taxon>
        <taxon>Pseudomonadati</taxon>
        <taxon>Nitrospinota/Tectimicrobiota group</taxon>
        <taxon>Candidatus Tectimicrobiota</taxon>
    </lineage>
</organism>
<reference evidence="2" key="1">
    <citation type="submission" date="2020-07" db="EMBL/GenBank/DDBJ databases">
        <title>Huge and variable diversity of episymbiotic CPR bacteria and DPANN archaea in groundwater ecosystems.</title>
        <authorList>
            <person name="He C.Y."/>
            <person name="Keren R."/>
            <person name="Whittaker M."/>
            <person name="Farag I.F."/>
            <person name="Doudna J."/>
            <person name="Cate J.H.D."/>
            <person name="Banfield J.F."/>
        </authorList>
    </citation>
    <scope>NUCLEOTIDE SEQUENCE</scope>
    <source>
        <strain evidence="2">NC_groundwater_672_Ag_B-0.1um_62_36</strain>
    </source>
</reference>
<evidence type="ECO:0000313" key="3">
    <source>
        <dbReference type="Proteomes" id="UP000769766"/>
    </source>
</evidence>
<protein>
    <submittedName>
        <fullName evidence="2">Exo-alpha-sialidase</fullName>
    </submittedName>
</protein>
<dbReference type="EMBL" id="JACPRF010000216">
    <property type="protein sequence ID" value="MBI2876646.1"/>
    <property type="molecule type" value="Genomic_DNA"/>
</dbReference>
<dbReference type="Gene3D" id="2.120.10.10">
    <property type="match status" value="1"/>
</dbReference>
<accession>A0A932CP26</accession>
<sequence length="247" mass="27998">MPKRLEYVKSELIFPLYDKPTPECHASTIAATEDYLVAAWFGGAKEKSPDVGIWVSRYKHNVWTKPVEVANGAQLNGKRLPCWNPVLFQPEEGPLMLFYKVGPNPREWWGMLMTSDDQGESWSTPRRLPEGIYGPIKNKPIQLDNGILCPSSTEHNGWRVHFELTYNLGKTWRRIVPISNGKHFSAIQPSILMHRDGRLQVLCRSRQGVIVQSWSVDKGKTWGELTATPLPNPNSGIDTVTLKDGRH</sequence>
<dbReference type="PANTHER" id="PTHR43752">
    <property type="entry name" value="BNR/ASP-BOX REPEAT FAMILY PROTEIN"/>
    <property type="match status" value="1"/>
</dbReference>
<dbReference type="Proteomes" id="UP000769766">
    <property type="component" value="Unassembled WGS sequence"/>
</dbReference>
<dbReference type="PANTHER" id="PTHR43752:SF2">
    <property type="entry name" value="BNR_ASP-BOX REPEAT FAMILY PROTEIN"/>
    <property type="match status" value="1"/>
</dbReference>
<dbReference type="AlphaFoldDB" id="A0A932CP26"/>
<comment type="caution">
    <text evidence="2">The sequence shown here is derived from an EMBL/GenBank/DDBJ whole genome shotgun (WGS) entry which is preliminary data.</text>
</comment>
<dbReference type="Pfam" id="PF13088">
    <property type="entry name" value="BNR_2"/>
    <property type="match status" value="1"/>
</dbReference>
<evidence type="ECO:0000259" key="1">
    <source>
        <dbReference type="Pfam" id="PF13088"/>
    </source>
</evidence>
<proteinExistence type="predicted"/>
<evidence type="ECO:0000313" key="2">
    <source>
        <dbReference type="EMBL" id="MBI2876646.1"/>
    </source>
</evidence>
<dbReference type="SUPFAM" id="SSF50939">
    <property type="entry name" value="Sialidases"/>
    <property type="match status" value="1"/>
</dbReference>
<gene>
    <name evidence="2" type="ORF">HYY20_07175</name>
</gene>
<dbReference type="InterPro" id="IPR036278">
    <property type="entry name" value="Sialidase_sf"/>
</dbReference>
<name>A0A932CP26_UNCTE</name>
<feature type="domain" description="Sialidase" evidence="1">
    <location>
        <begin position="36"/>
        <end position="247"/>
    </location>
</feature>